<dbReference type="PANTHER" id="PTHR13768:SF2">
    <property type="entry name" value="GAMMA-SOLUBLE NSF ATTACHMENT PROTEIN"/>
    <property type="match status" value="1"/>
</dbReference>
<dbReference type="PANTHER" id="PTHR13768">
    <property type="entry name" value="SOLUBLE NSF ATTACHMENT PROTEIN SNAP"/>
    <property type="match status" value="1"/>
</dbReference>
<dbReference type="InterPro" id="IPR011990">
    <property type="entry name" value="TPR-like_helical_dom_sf"/>
</dbReference>
<gene>
    <name evidence="10" type="ORF">CLUMA_CG021356</name>
</gene>
<keyword evidence="11" id="KW-1185">Reference proteome</keyword>
<comment type="subcellular location">
    <subcellularLocation>
        <location evidence="1">Membrane</location>
        <topology evidence="1">Peripheral membrane protein</topology>
    </subcellularLocation>
</comment>
<feature type="region of interest" description="Disordered" evidence="9">
    <location>
        <begin position="293"/>
        <end position="322"/>
    </location>
</feature>
<protein>
    <recommendedName>
        <fullName evidence="7">Gamma-soluble NSF attachment protein</fullName>
    </recommendedName>
    <alternativeName>
        <fullName evidence="8">N-ethylmaleimide-sensitive factor attachment protein gamma</fullName>
    </alternativeName>
</protein>
<feature type="compositionally biased region" description="Low complexity" evidence="9">
    <location>
        <begin position="293"/>
        <end position="312"/>
    </location>
</feature>
<dbReference type="SUPFAM" id="SSF48452">
    <property type="entry name" value="TPR-like"/>
    <property type="match status" value="1"/>
</dbReference>
<sequence length="322" mass="35424">MASKLQEAQEHIQQAEKYLKTSLLKWRPDFDSAADEYNKAAMCFRNAKSLSECKECLLKCSDCHKQNRQLFHAAKALDQAILVSKDLNDFNSIRNLAERACHMYQQHGSPESGAASLDKAAKILDSNYPQEALSLYQHALDVSLIEDSSRQATEYASKVARILVKLNMFDQAADAIRREIGLHQQNENYGSIGRLAVALVLVQLAREDYVAAEKAFKEWGNCCDVQEVQTLESLLQAYDDEDPELAKRALSSPFIRHMDVEYARLSRDLKLPKGMVTAPKAPIIENATASYVSQSAGGAGGSSSEPGASASAGDDEEEGGLC</sequence>
<dbReference type="OrthoDB" id="26569at2759"/>
<keyword evidence="4" id="KW-0931">ER-Golgi transport</keyword>
<evidence type="ECO:0000256" key="8">
    <source>
        <dbReference type="ARBA" id="ARBA00042485"/>
    </source>
</evidence>
<evidence type="ECO:0000256" key="1">
    <source>
        <dbReference type="ARBA" id="ARBA00004170"/>
    </source>
</evidence>
<evidence type="ECO:0000313" key="10">
    <source>
        <dbReference type="EMBL" id="CRL08547.1"/>
    </source>
</evidence>
<dbReference type="Gene3D" id="1.25.40.10">
    <property type="entry name" value="Tetratricopeptide repeat domain"/>
    <property type="match status" value="1"/>
</dbReference>
<evidence type="ECO:0000256" key="2">
    <source>
        <dbReference type="ARBA" id="ARBA00010050"/>
    </source>
</evidence>
<dbReference type="GO" id="GO:0031201">
    <property type="term" value="C:SNARE complex"/>
    <property type="evidence" value="ECO:0007669"/>
    <property type="project" value="TreeGrafter"/>
</dbReference>
<comment type="similarity">
    <text evidence="2">Belongs to the SNAP family.</text>
</comment>
<evidence type="ECO:0000256" key="4">
    <source>
        <dbReference type="ARBA" id="ARBA00022892"/>
    </source>
</evidence>
<dbReference type="Pfam" id="PF14938">
    <property type="entry name" value="SNAP"/>
    <property type="match status" value="1"/>
</dbReference>
<dbReference type="STRING" id="568069.A0A1J1J823"/>
<dbReference type="GO" id="GO:0005483">
    <property type="term" value="F:soluble NSF attachment protein activity"/>
    <property type="evidence" value="ECO:0007669"/>
    <property type="project" value="TreeGrafter"/>
</dbReference>
<dbReference type="AlphaFoldDB" id="A0A1J1J823"/>
<evidence type="ECO:0000313" key="11">
    <source>
        <dbReference type="Proteomes" id="UP000183832"/>
    </source>
</evidence>
<accession>A0A1J1J823</accession>
<evidence type="ECO:0000256" key="3">
    <source>
        <dbReference type="ARBA" id="ARBA00022448"/>
    </source>
</evidence>
<evidence type="ECO:0000256" key="9">
    <source>
        <dbReference type="SAM" id="MobiDB-lite"/>
    </source>
</evidence>
<keyword evidence="3" id="KW-0813">Transport</keyword>
<dbReference type="FunFam" id="1.25.40.10:FF:000477">
    <property type="entry name" value="gamma-soluble NSF attachment protein"/>
    <property type="match status" value="1"/>
</dbReference>
<reference evidence="10 11" key="1">
    <citation type="submission" date="2015-04" db="EMBL/GenBank/DDBJ databases">
        <authorList>
            <person name="Syromyatnikov M.Y."/>
            <person name="Popov V.N."/>
        </authorList>
    </citation>
    <scope>NUCLEOTIDE SEQUENCE [LARGE SCALE GENOMIC DNA]</scope>
</reference>
<dbReference type="GO" id="GO:0016192">
    <property type="term" value="P:vesicle-mediated transport"/>
    <property type="evidence" value="ECO:0007669"/>
    <property type="project" value="UniProtKB-KW"/>
</dbReference>
<keyword evidence="6" id="KW-0472">Membrane</keyword>
<proteinExistence type="inferred from homology"/>
<dbReference type="InterPro" id="IPR000744">
    <property type="entry name" value="NSF_attach"/>
</dbReference>
<dbReference type="GO" id="GO:0005774">
    <property type="term" value="C:vacuolar membrane"/>
    <property type="evidence" value="ECO:0007669"/>
    <property type="project" value="TreeGrafter"/>
</dbReference>
<dbReference type="GO" id="GO:0006886">
    <property type="term" value="P:intracellular protein transport"/>
    <property type="evidence" value="ECO:0007669"/>
    <property type="project" value="InterPro"/>
</dbReference>
<dbReference type="Proteomes" id="UP000183832">
    <property type="component" value="Unassembled WGS sequence"/>
</dbReference>
<dbReference type="GO" id="GO:0019905">
    <property type="term" value="F:syntaxin binding"/>
    <property type="evidence" value="ECO:0007669"/>
    <property type="project" value="TreeGrafter"/>
</dbReference>
<name>A0A1J1J823_9DIPT</name>
<evidence type="ECO:0000256" key="6">
    <source>
        <dbReference type="ARBA" id="ARBA00023136"/>
    </source>
</evidence>
<evidence type="ECO:0000256" key="5">
    <source>
        <dbReference type="ARBA" id="ARBA00022927"/>
    </source>
</evidence>
<dbReference type="EMBL" id="CVRI01000075">
    <property type="protein sequence ID" value="CRL08547.1"/>
    <property type="molecule type" value="Genomic_DNA"/>
</dbReference>
<organism evidence="10 11">
    <name type="scientific">Clunio marinus</name>
    <dbReference type="NCBI Taxonomy" id="568069"/>
    <lineage>
        <taxon>Eukaryota</taxon>
        <taxon>Metazoa</taxon>
        <taxon>Ecdysozoa</taxon>
        <taxon>Arthropoda</taxon>
        <taxon>Hexapoda</taxon>
        <taxon>Insecta</taxon>
        <taxon>Pterygota</taxon>
        <taxon>Neoptera</taxon>
        <taxon>Endopterygota</taxon>
        <taxon>Diptera</taxon>
        <taxon>Nematocera</taxon>
        <taxon>Chironomoidea</taxon>
        <taxon>Chironomidae</taxon>
        <taxon>Clunio</taxon>
    </lineage>
</organism>
<keyword evidence="5" id="KW-0653">Protein transport</keyword>
<evidence type="ECO:0000256" key="7">
    <source>
        <dbReference type="ARBA" id="ARBA00040047"/>
    </source>
</evidence>
<feature type="compositionally biased region" description="Acidic residues" evidence="9">
    <location>
        <begin position="313"/>
        <end position="322"/>
    </location>
</feature>